<proteinExistence type="predicted"/>
<reference evidence="2 3" key="1">
    <citation type="journal article" date="2024" name="Science">
        <title>Giant polyketide synthase enzymes in the biosynthesis of giant marine polyether toxins.</title>
        <authorList>
            <person name="Fallon T.R."/>
            <person name="Shende V.V."/>
            <person name="Wierzbicki I.H."/>
            <person name="Pendleton A.L."/>
            <person name="Watervoot N.F."/>
            <person name="Auber R.P."/>
            <person name="Gonzalez D.J."/>
            <person name="Wisecaver J.H."/>
            <person name="Moore B.S."/>
        </authorList>
    </citation>
    <scope>NUCLEOTIDE SEQUENCE [LARGE SCALE GENOMIC DNA]</scope>
    <source>
        <strain evidence="2 3">12B1</strain>
    </source>
</reference>
<name>A0AB34INH2_PRYPA</name>
<dbReference type="EMBL" id="JBGBPQ010000021">
    <property type="protein sequence ID" value="KAL1503757.1"/>
    <property type="molecule type" value="Genomic_DNA"/>
</dbReference>
<dbReference type="AlphaFoldDB" id="A0AB34INH2"/>
<sequence>MQDAHPHYASTSASAPEALEDTSVVGAAHTAAEDCSTADGAAIVPGKAPGLSPAADDPQVGGNEPHPAVEDEAGGTSAQPDGMPMGQQGDPSQPWVLRLGNYLLRGKDEAAATAVPREPWALRLGKYLDEKRPGPWSILANEKPHDPMALRLGTFLNETKPLKLLHPASETESDPAEPVVLRLGNYLLGSKEESPAPGERSSEPAAPPTSAAETASFSHKVDESTACDTSHQAVLQASSPAKEIVS</sequence>
<evidence type="ECO:0000313" key="3">
    <source>
        <dbReference type="Proteomes" id="UP001515480"/>
    </source>
</evidence>
<comment type="caution">
    <text evidence="2">The sequence shown here is derived from an EMBL/GenBank/DDBJ whole genome shotgun (WGS) entry which is preliminary data.</text>
</comment>
<keyword evidence="3" id="KW-1185">Reference proteome</keyword>
<evidence type="ECO:0000256" key="1">
    <source>
        <dbReference type="SAM" id="MobiDB-lite"/>
    </source>
</evidence>
<feature type="compositionally biased region" description="Polar residues" evidence="1">
    <location>
        <begin position="226"/>
        <end position="239"/>
    </location>
</feature>
<feature type="region of interest" description="Disordered" evidence="1">
    <location>
        <begin position="186"/>
        <end position="246"/>
    </location>
</feature>
<dbReference type="Proteomes" id="UP001515480">
    <property type="component" value="Unassembled WGS sequence"/>
</dbReference>
<organism evidence="2 3">
    <name type="scientific">Prymnesium parvum</name>
    <name type="common">Toxic golden alga</name>
    <dbReference type="NCBI Taxonomy" id="97485"/>
    <lineage>
        <taxon>Eukaryota</taxon>
        <taxon>Haptista</taxon>
        <taxon>Haptophyta</taxon>
        <taxon>Prymnesiophyceae</taxon>
        <taxon>Prymnesiales</taxon>
        <taxon>Prymnesiaceae</taxon>
        <taxon>Prymnesium</taxon>
    </lineage>
</organism>
<gene>
    <name evidence="2" type="ORF">AB1Y20_012226</name>
</gene>
<protein>
    <submittedName>
        <fullName evidence="2">Uncharacterized protein</fullName>
    </submittedName>
</protein>
<feature type="region of interest" description="Disordered" evidence="1">
    <location>
        <begin position="1"/>
        <end position="93"/>
    </location>
</feature>
<accession>A0AB34INH2</accession>
<evidence type="ECO:0000313" key="2">
    <source>
        <dbReference type="EMBL" id="KAL1503757.1"/>
    </source>
</evidence>